<dbReference type="PANTHER" id="PTHR42785">
    <property type="entry name" value="DNA TOPOISOMERASE, TYPE IA, CORE"/>
    <property type="match status" value="1"/>
</dbReference>
<evidence type="ECO:0000259" key="13">
    <source>
        <dbReference type="PROSITE" id="PS52039"/>
    </source>
</evidence>
<dbReference type="PRINTS" id="PR00417">
    <property type="entry name" value="PRTPISMRASEI"/>
</dbReference>
<dbReference type="PROSITE" id="PS52039">
    <property type="entry name" value="TOPO_IA_2"/>
    <property type="match status" value="1"/>
</dbReference>
<dbReference type="Gene3D" id="2.70.20.10">
    <property type="entry name" value="Topoisomerase I, domain 3"/>
    <property type="match status" value="1"/>
</dbReference>
<dbReference type="InterPro" id="IPR005733">
    <property type="entry name" value="TopoI_bac-type"/>
</dbReference>
<comment type="caution">
    <text evidence="10">Lacks conserved residue(s) required for the propagation of feature annotation.</text>
</comment>
<evidence type="ECO:0000256" key="6">
    <source>
        <dbReference type="ARBA" id="ARBA00022842"/>
    </source>
</evidence>
<dbReference type="InterPro" id="IPR013826">
    <property type="entry name" value="Topo_IA_cen_sub3"/>
</dbReference>
<feature type="site" description="Interaction with DNA" evidence="10">
    <location>
        <position position="32"/>
    </location>
</feature>
<evidence type="ECO:0000256" key="5">
    <source>
        <dbReference type="ARBA" id="ARBA00022833"/>
    </source>
</evidence>
<dbReference type="Gene3D" id="3.30.65.10">
    <property type="entry name" value="Bacterial Topoisomerase I, domain 1"/>
    <property type="match status" value="1"/>
</dbReference>
<dbReference type="Gene3D" id="3.40.50.140">
    <property type="match status" value="1"/>
</dbReference>
<dbReference type="SUPFAM" id="SSF57783">
    <property type="entry name" value="Zinc beta-ribbon"/>
    <property type="match status" value="1"/>
</dbReference>
<feature type="domain" description="Topo IA-type catalytic" evidence="13">
    <location>
        <begin position="131"/>
        <end position="570"/>
    </location>
</feature>
<dbReference type="PROSITE" id="PS50880">
    <property type="entry name" value="TOPRIM"/>
    <property type="match status" value="1"/>
</dbReference>
<dbReference type="Pfam" id="PF13368">
    <property type="entry name" value="Toprim_C_rpt"/>
    <property type="match status" value="3"/>
</dbReference>
<evidence type="ECO:0000256" key="2">
    <source>
        <dbReference type="ARBA" id="ARBA00009446"/>
    </source>
</evidence>
<organism evidence="14 15">
    <name type="scientific">Candidatus Raskinella chloraquaticus</name>
    <dbReference type="NCBI Taxonomy" id="1951219"/>
    <lineage>
        <taxon>Bacteria</taxon>
        <taxon>Pseudomonadati</taxon>
        <taxon>Pseudomonadota</taxon>
        <taxon>Alphaproteobacteria</taxon>
        <taxon>Hyphomicrobiales</taxon>
        <taxon>Phreatobacteraceae</taxon>
        <taxon>Candidatus Raskinella</taxon>
    </lineage>
</organism>
<dbReference type="SMART" id="SM00493">
    <property type="entry name" value="TOPRIM"/>
    <property type="match status" value="1"/>
</dbReference>
<proteinExistence type="inferred from homology"/>
<dbReference type="InterPro" id="IPR013824">
    <property type="entry name" value="Topo_IA_cen_sub1"/>
</dbReference>
<dbReference type="EC" id="5.6.2.1" evidence="10"/>
<dbReference type="CDD" id="cd03363">
    <property type="entry name" value="TOPRIM_TopoIA_TopoI"/>
    <property type="match status" value="1"/>
</dbReference>
<keyword evidence="6" id="KW-0460">Magnesium</keyword>
<dbReference type="HAMAP" id="MF_00952">
    <property type="entry name" value="Topoisom_1_prok"/>
    <property type="match status" value="1"/>
</dbReference>
<feature type="region of interest" description="Disordered" evidence="11">
    <location>
        <begin position="689"/>
        <end position="722"/>
    </location>
</feature>
<dbReference type="InterPro" id="IPR025589">
    <property type="entry name" value="Toprim_C_rpt"/>
</dbReference>
<evidence type="ECO:0000256" key="9">
    <source>
        <dbReference type="ARBA" id="ARBA00023235"/>
    </source>
</evidence>
<dbReference type="CDD" id="cd00186">
    <property type="entry name" value="TOP1Ac"/>
    <property type="match status" value="1"/>
</dbReference>
<dbReference type="InterPro" id="IPR006171">
    <property type="entry name" value="TOPRIM_dom"/>
</dbReference>
<name>A0A1W9I5F9_9HYPH</name>
<feature type="region of interest" description="Disordered" evidence="11">
    <location>
        <begin position="427"/>
        <end position="451"/>
    </location>
</feature>
<dbReference type="InterPro" id="IPR013498">
    <property type="entry name" value="Topo_IA_Znf"/>
</dbReference>
<feature type="region of interest" description="Disordered" evidence="11">
    <location>
        <begin position="864"/>
        <end position="909"/>
    </location>
</feature>
<comment type="caution">
    <text evidence="14">The sequence shown here is derived from an EMBL/GenBank/DDBJ whole genome shotgun (WGS) entry which is preliminary data.</text>
</comment>
<dbReference type="SUPFAM" id="SSF56712">
    <property type="entry name" value="Prokaryotic type I DNA topoisomerase"/>
    <property type="match status" value="1"/>
</dbReference>
<feature type="site" description="Interaction with DNA" evidence="10">
    <location>
        <position position="502"/>
    </location>
</feature>
<dbReference type="PANTHER" id="PTHR42785:SF1">
    <property type="entry name" value="DNA TOPOISOMERASE"/>
    <property type="match status" value="1"/>
</dbReference>
<feature type="site" description="Interaction with DNA" evidence="10">
    <location>
        <position position="142"/>
    </location>
</feature>
<evidence type="ECO:0000256" key="4">
    <source>
        <dbReference type="ARBA" id="ARBA00022771"/>
    </source>
</evidence>
<dbReference type="Pfam" id="PF01131">
    <property type="entry name" value="Topoisom_bac"/>
    <property type="match status" value="1"/>
</dbReference>
<comment type="subunit">
    <text evidence="10">Monomer.</text>
</comment>
<dbReference type="InterPro" id="IPR034149">
    <property type="entry name" value="TOPRIM_TopoI"/>
</dbReference>
<dbReference type="Gene3D" id="1.10.460.10">
    <property type="entry name" value="Topoisomerase I, domain 2"/>
    <property type="match status" value="1"/>
</dbReference>
<feature type="site" description="Interaction with DNA" evidence="10">
    <location>
        <position position="305"/>
    </location>
</feature>
<feature type="site" description="Interaction with DNA" evidence="10">
    <location>
        <position position="157"/>
    </location>
</feature>
<dbReference type="Gene3D" id="1.10.290.10">
    <property type="entry name" value="Topoisomerase I, domain 4"/>
    <property type="match status" value="1"/>
</dbReference>
<dbReference type="InterPro" id="IPR028612">
    <property type="entry name" value="Topoisom_1_IA"/>
</dbReference>
<comment type="catalytic activity">
    <reaction evidence="1 10">
        <text>ATP-independent breakage of single-stranded DNA, followed by passage and rejoining.</text>
        <dbReference type="EC" id="5.6.2.1"/>
    </reaction>
</comment>
<feature type="active site" description="O-(5'-phospho-DNA)-tyrosine intermediate" evidence="10">
    <location>
        <position position="303"/>
    </location>
</feature>
<dbReference type="InterPro" id="IPR013497">
    <property type="entry name" value="Topo_IA_cen"/>
</dbReference>
<dbReference type="InterPro" id="IPR023406">
    <property type="entry name" value="Topo_IA_AS"/>
</dbReference>
<dbReference type="SMART" id="SM00437">
    <property type="entry name" value="TOP1Ac"/>
    <property type="match status" value="1"/>
</dbReference>
<dbReference type="Pfam" id="PF01396">
    <property type="entry name" value="Zn_ribbon_Top1"/>
    <property type="match status" value="1"/>
</dbReference>
<keyword evidence="5" id="KW-0862">Zinc</keyword>
<feature type="region of interest" description="Disordered" evidence="11">
    <location>
        <begin position="803"/>
        <end position="825"/>
    </location>
</feature>
<keyword evidence="4" id="KW-0863">Zinc-finger</keyword>
<feature type="compositionally biased region" description="Low complexity" evidence="11">
    <location>
        <begin position="885"/>
        <end position="900"/>
    </location>
</feature>
<dbReference type="InterPro" id="IPR023405">
    <property type="entry name" value="Topo_IA_core_domain"/>
</dbReference>
<feature type="domain" description="Toprim" evidence="12">
    <location>
        <begin position="2"/>
        <end position="115"/>
    </location>
</feature>
<evidence type="ECO:0000256" key="10">
    <source>
        <dbReference type="HAMAP-Rule" id="MF_00952"/>
    </source>
</evidence>
<evidence type="ECO:0000313" key="15">
    <source>
        <dbReference type="Proteomes" id="UP000192872"/>
    </source>
</evidence>
<dbReference type="GO" id="GO:0003677">
    <property type="term" value="F:DNA binding"/>
    <property type="evidence" value="ECO:0007669"/>
    <property type="project" value="UniProtKB-KW"/>
</dbReference>
<keyword evidence="3" id="KW-0479">Metal-binding</keyword>
<dbReference type="AlphaFoldDB" id="A0A1W9I5F9"/>
<dbReference type="NCBIfam" id="TIGR01051">
    <property type="entry name" value="topA_bact"/>
    <property type="match status" value="1"/>
</dbReference>
<feature type="site" description="Interaction with DNA" evidence="10">
    <location>
        <position position="141"/>
    </location>
</feature>
<dbReference type="PROSITE" id="PS00396">
    <property type="entry name" value="TOPO_IA_1"/>
    <property type="match status" value="1"/>
</dbReference>
<keyword evidence="8 10" id="KW-0238">DNA-binding</keyword>
<feature type="site" description="Interaction with DNA" evidence="10">
    <location>
        <position position="145"/>
    </location>
</feature>
<dbReference type="GO" id="GO:0008270">
    <property type="term" value="F:zinc ion binding"/>
    <property type="evidence" value="ECO:0007669"/>
    <property type="project" value="UniProtKB-KW"/>
</dbReference>
<evidence type="ECO:0000256" key="1">
    <source>
        <dbReference type="ARBA" id="ARBA00000213"/>
    </source>
</evidence>
<evidence type="ECO:0000256" key="7">
    <source>
        <dbReference type="ARBA" id="ARBA00023029"/>
    </source>
</evidence>
<protein>
    <recommendedName>
        <fullName evidence="10">DNA topoisomerase 1</fullName>
        <ecNumber evidence="10">5.6.2.1</ecNumber>
    </recommendedName>
    <alternativeName>
        <fullName evidence="10">DNA topoisomerase I</fullName>
    </alternativeName>
</protein>
<dbReference type="GO" id="GO:0005694">
    <property type="term" value="C:chromosome"/>
    <property type="evidence" value="ECO:0007669"/>
    <property type="project" value="InterPro"/>
</dbReference>
<comment type="similarity">
    <text evidence="2 10">Belongs to the type IA topoisomerase family.</text>
</comment>
<dbReference type="GO" id="GO:0006265">
    <property type="term" value="P:DNA topological change"/>
    <property type="evidence" value="ECO:0007669"/>
    <property type="project" value="UniProtKB-UniRule"/>
</dbReference>
<accession>A0A1W9I5F9</accession>
<comment type="function">
    <text evidence="10">Releases the supercoiling and torsional tension of DNA, which is introduced during the DNA replication and transcription, by transiently cleaving and rejoining one strand of the DNA duplex. Introduces a single-strand break via transesterification at a target site in duplex DNA. The scissile phosphodiester is attacked by the catalytic tyrosine of the enzyme, resulting in the formation of a DNA-(5'-phosphotyrosyl)-enzyme intermediate and the expulsion of a 3'-OH DNA strand. The free DNA strand then undergoes passage around the unbroken strand, thus removing DNA supercoils. Finally, in the religation step, the DNA 3'-OH attacks the covalent intermediate to expel the active-site tyrosine and restore the DNA phosphodiester backbone.</text>
</comment>
<dbReference type="InterPro" id="IPR003602">
    <property type="entry name" value="Topo_IA_DNA-bd_dom"/>
</dbReference>
<gene>
    <name evidence="10" type="primary">topA</name>
    <name evidence="14" type="ORF">A4S15_03480</name>
</gene>
<evidence type="ECO:0000256" key="11">
    <source>
        <dbReference type="SAM" id="MobiDB-lite"/>
    </source>
</evidence>
<dbReference type="STRING" id="1827387.A4S15_03480"/>
<dbReference type="SMART" id="SM00436">
    <property type="entry name" value="TOP1Bc"/>
    <property type="match status" value="1"/>
</dbReference>
<keyword evidence="7 10" id="KW-0799">Topoisomerase</keyword>
<sequence length="909" mass="99715">MTKLLIVESPAKAKTINKYLGQDYTVLASYGHVRDLPAKDGSVRPEEDFAMDWEEGERAGRPLGDIARAAKAASTVLLATDPDREGEAIAWHVSQFLEEKGLNQIPIRRVTFNEITKSAVQKAIENPRDLDQNLIDAYLARRGLDYLFGFRLSPVLWRKLPGSKSAGRVQSVTLRLICEREAEIERFVPREYWSVLAALKTPAGLDFRARLFALDGKKLDKFAINDAAEAERVKTLLTGLSFAVAEVEKRQLRRNPPAPFTTSTLQQEASRKLGFGATRTMRTAQQLYEGVDLGGETVGLITYMRTDGVSLSAEAMEQTRRLIGSDFGKDYLPAAPRLYKTQAKNAQEAHEAIRPTDLFRRPETVAHALDEDQRRLYQLIWQRTVASQMESAILDQVTADLKDPAGKATLRATGTTVQFDGFQRAYEETQDEKPADDEDESSARLPPLKTGDGITRQAIETHQHFTEPPPRYSEASLVKKLEELGIGRPSTYASIMQTLQDRKYVVLDKRRFVPEDRGVVVTSFLTNFFERYVEYDFTAGLETQLDDVSDGRLRWKKLLADFWRDFSAALDDTKDLKVSDVLNVLDEKLGPHFFPARTDGKNPRACPACADGRLGLKLGRFGAFLGCANYPNCNYTRPLAVASPDGAPAALGNEGPKLLGQDPATGLPVTLRAGPYGIYLQLGPKPAALPETPQPAIAEEDGKKKKKRKKAADTEKPKRVSVPKGMNAQDITLEQALQLLSLPREVGPHPETGEIILAGIGRFGPYLKLGNVWKTLAADDDVLSIGLNRAVVLLAEAKAKGGGRGAAAGKPLGDHPSDGKPVTIHTGRYGPYVKWGKILANLPKGRTPDEFTLAEAIETLAAKAAKTGKGEKPTKTMKAKKPAAEETGTAKAPKKTGGTAKNKKAKKTA</sequence>
<dbReference type="EMBL" id="LWDL01000001">
    <property type="protein sequence ID" value="OQW54674.1"/>
    <property type="molecule type" value="Genomic_DNA"/>
</dbReference>
<dbReference type="Proteomes" id="UP000192872">
    <property type="component" value="Unassembled WGS sequence"/>
</dbReference>
<evidence type="ECO:0000256" key="3">
    <source>
        <dbReference type="ARBA" id="ARBA00022723"/>
    </source>
</evidence>
<dbReference type="GO" id="GO:0003917">
    <property type="term" value="F:DNA topoisomerase type I (single strand cut, ATP-independent) activity"/>
    <property type="evidence" value="ECO:0007669"/>
    <property type="project" value="UniProtKB-UniRule"/>
</dbReference>
<dbReference type="InterPro" id="IPR000380">
    <property type="entry name" value="Topo_IA"/>
</dbReference>
<dbReference type="InterPro" id="IPR003601">
    <property type="entry name" value="Topo_IA_2"/>
</dbReference>
<evidence type="ECO:0000256" key="8">
    <source>
        <dbReference type="ARBA" id="ARBA00023125"/>
    </source>
</evidence>
<dbReference type="InterPro" id="IPR013825">
    <property type="entry name" value="Topo_IA_cen_sub2"/>
</dbReference>
<keyword evidence="9 10" id="KW-0413">Isomerase</keyword>
<feature type="region of interest" description="Interaction with DNA" evidence="10">
    <location>
        <begin position="165"/>
        <end position="170"/>
    </location>
</feature>
<evidence type="ECO:0000313" key="14">
    <source>
        <dbReference type="EMBL" id="OQW54674.1"/>
    </source>
</evidence>
<evidence type="ECO:0000259" key="12">
    <source>
        <dbReference type="PROSITE" id="PS50880"/>
    </source>
</evidence>
<dbReference type="Pfam" id="PF01751">
    <property type="entry name" value="Toprim"/>
    <property type="match status" value="1"/>
</dbReference>
<reference evidence="14 15" key="1">
    <citation type="journal article" date="2017" name="Water Res.">
        <title>Comammox in drinking water systems.</title>
        <authorList>
            <person name="Wang Y."/>
            <person name="Ma L."/>
            <person name="Mao Y."/>
            <person name="Jiang X."/>
            <person name="Xia Y."/>
            <person name="Yu K."/>
            <person name="Li B."/>
            <person name="Zhang T."/>
        </authorList>
    </citation>
    <scope>NUCLEOTIDE SEQUENCE [LARGE SCALE GENOMIC DNA]</scope>
    <source>
        <strain evidence="14">SG_bin8</strain>
    </source>
</reference>